<dbReference type="EMBL" id="AVOT02061767">
    <property type="protein sequence ID" value="MBW0554930.1"/>
    <property type="molecule type" value="Genomic_DNA"/>
</dbReference>
<evidence type="ECO:0000313" key="1">
    <source>
        <dbReference type="EMBL" id="MBW0554930.1"/>
    </source>
</evidence>
<reference evidence="1" key="1">
    <citation type="submission" date="2021-03" db="EMBL/GenBank/DDBJ databases">
        <title>Draft genome sequence of rust myrtle Austropuccinia psidii MF-1, a brazilian biotype.</title>
        <authorList>
            <person name="Quecine M.C."/>
            <person name="Pachon D.M.R."/>
            <person name="Bonatelli M.L."/>
            <person name="Correr F.H."/>
            <person name="Franceschini L.M."/>
            <person name="Leite T.F."/>
            <person name="Margarido G.R.A."/>
            <person name="Almeida C.A."/>
            <person name="Ferrarezi J.A."/>
            <person name="Labate C.A."/>
        </authorList>
    </citation>
    <scope>NUCLEOTIDE SEQUENCE</scope>
    <source>
        <strain evidence="1">MF-1</strain>
    </source>
</reference>
<dbReference type="OrthoDB" id="3250101at2759"/>
<dbReference type="AlphaFoldDB" id="A0A9Q3PB97"/>
<keyword evidence="2" id="KW-1185">Reference proteome</keyword>
<protein>
    <submittedName>
        <fullName evidence="1">Uncharacterized protein</fullName>
    </submittedName>
</protein>
<comment type="caution">
    <text evidence="1">The sequence shown here is derived from an EMBL/GenBank/DDBJ whole genome shotgun (WGS) entry which is preliminary data.</text>
</comment>
<organism evidence="1 2">
    <name type="scientific">Austropuccinia psidii MF-1</name>
    <dbReference type="NCBI Taxonomy" id="1389203"/>
    <lineage>
        <taxon>Eukaryota</taxon>
        <taxon>Fungi</taxon>
        <taxon>Dikarya</taxon>
        <taxon>Basidiomycota</taxon>
        <taxon>Pucciniomycotina</taxon>
        <taxon>Pucciniomycetes</taxon>
        <taxon>Pucciniales</taxon>
        <taxon>Sphaerophragmiaceae</taxon>
        <taxon>Austropuccinia</taxon>
    </lineage>
</organism>
<gene>
    <name evidence="1" type="ORF">O181_094645</name>
</gene>
<accession>A0A9Q3PB97</accession>
<dbReference type="Proteomes" id="UP000765509">
    <property type="component" value="Unassembled WGS sequence"/>
</dbReference>
<name>A0A9Q3PB97_9BASI</name>
<sequence length="103" mass="12002">MHSFVIEQLTEVEFNKELTEKMQERLMDLFFKYKKAFETDKQPIVAVIQHEVDLIANVEKTYPPLLMRPAYPAIPRAIEALKVHINELMDVGVLRKVGHNEPV</sequence>
<evidence type="ECO:0000313" key="2">
    <source>
        <dbReference type="Proteomes" id="UP000765509"/>
    </source>
</evidence>
<proteinExistence type="predicted"/>